<feature type="compositionally biased region" description="Polar residues" evidence="6">
    <location>
        <begin position="325"/>
        <end position="337"/>
    </location>
</feature>
<organism evidence="8 9">
    <name type="scientific">Mesocricetus auratus</name>
    <name type="common">Golden hamster</name>
    <dbReference type="NCBI Taxonomy" id="10036"/>
    <lineage>
        <taxon>Eukaryota</taxon>
        <taxon>Metazoa</taxon>
        <taxon>Chordata</taxon>
        <taxon>Craniata</taxon>
        <taxon>Vertebrata</taxon>
        <taxon>Euteleostomi</taxon>
        <taxon>Mammalia</taxon>
        <taxon>Eutheria</taxon>
        <taxon>Euarchontoglires</taxon>
        <taxon>Glires</taxon>
        <taxon>Rodentia</taxon>
        <taxon>Myomorpha</taxon>
        <taxon>Muroidea</taxon>
        <taxon>Cricetidae</taxon>
        <taxon>Cricetinae</taxon>
        <taxon>Mesocricetus</taxon>
    </lineage>
</organism>
<evidence type="ECO:0000256" key="3">
    <source>
        <dbReference type="ARBA" id="ARBA00022771"/>
    </source>
</evidence>
<dbReference type="SUPFAM" id="SSF90209">
    <property type="entry name" value="Ran binding protein zinc finger-like"/>
    <property type="match status" value="1"/>
</dbReference>
<dbReference type="PROSITE" id="PS01358">
    <property type="entry name" value="ZF_RANBP2_1"/>
    <property type="match status" value="1"/>
</dbReference>
<protein>
    <submittedName>
        <fullName evidence="9">Testis-expressed protein 13B</fullName>
    </submittedName>
</protein>
<dbReference type="InterPro" id="IPR028193">
    <property type="entry name" value="TEX13A-D_N"/>
</dbReference>
<reference evidence="9" key="1">
    <citation type="submission" date="2025-08" db="UniProtKB">
        <authorList>
            <consortium name="RefSeq"/>
        </authorList>
    </citation>
    <scope>IDENTIFICATION</scope>
    <source>
        <tissue evidence="9">Liver</tissue>
    </source>
</reference>
<evidence type="ECO:0000313" key="9">
    <source>
        <dbReference type="RefSeq" id="XP_040599708.1"/>
    </source>
</evidence>
<keyword evidence="8" id="KW-1185">Reference proteome</keyword>
<feature type="region of interest" description="Disordered" evidence="6">
    <location>
        <begin position="169"/>
        <end position="214"/>
    </location>
</feature>
<dbReference type="PANTHER" id="PTHR23111">
    <property type="entry name" value="ZINC FINGER PROTEIN"/>
    <property type="match status" value="1"/>
</dbReference>
<evidence type="ECO:0000256" key="1">
    <source>
        <dbReference type="ARBA" id="ARBA00008287"/>
    </source>
</evidence>
<keyword evidence="3 5" id="KW-0863">Zinc-finger</keyword>
<dbReference type="RefSeq" id="XP_040599708.1">
    <property type="nucleotide sequence ID" value="XM_040743774.1"/>
</dbReference>
<dbReference type="Gene3D" id="4.10.1060.10">
    <property type="entry name" value="Zinc finger, RanBP2-type"/>
    <property type="match status" value="1"/>
</dbReference>
<evidence type="ECO:0000259" key="7">
    <source>
        <dbReference type="PROSITE" id="PS50199"/>
    </source>
</evidence>
<feature type="domain" description="RanBP2-type" evidence="7">
    <location>
        <begin position="338"/>
        <end position="362"/>
    </location>
</feature>
<dbReference type="InterPro" id="IPR036443">
    <property type="entry name" value="Znf_RanBP2_sf"/>
</dbReference>
<keyword evidence="2" id="KW-0479">Metal-binding</keyword>
<comment type="similarity">
    <text evidence="1">Belongs to the TEX13 family.</text>
</comment>
<dbReference type="PROSITE" id="PS50199">
    <property type="entry name" value="ZF_RANBP2_2"/>
    <property type="match status" value="1"/>
</dbReference>
<proteinExistence type="inferred from homology"/>
<feature type="region of interest" description="Disordered" evidence="6">
    <location>
        <begin position="308"/>
        <end position="337"/>
    </location>
</feature>
<evidence type="ECO:0000256" key="6">
    <source>
        <dbReference type="SAM" id="MobiDB-lite"/>
    </source>
</evidence>
<dbReference type="Pfam" id="PF15186">
    <property type="entry name" value="TEX13"/>
    <property type="match status" value="1"/>
</dbReference>
<dbReference type="PANTHER" id="PTHR23111:SF40">
    <property type="entry name" value="RNA-BINDING PROTEIN INVOLVED IN HETEROCHROMATIN ASSEMBLY-RELATED"/>
    <property type="match status" value="1"/>
</dbReference>
<gene>
    <name evidence="9" type="primary">Tex13b</name>
</gene>
<evidence type="ECO:0000256" key="4">
    <source>
        <dbReference type="ARBA" id="ARBA00022833"/>
    </source>
</evidence>
<evidence type="ECO:0000256" key="2">
    <source>
        <dbReference type="ARBA" id="ARBA00022723"/>
    </source>
</evidence>
<dbReference type="GeneID" id="101825957"/>
<sequence>MNPEDPASGFRHDKVLMFINEQMSKDTIGPQFYLENLSLSWEEVEEKLRILLEDSEMPRQVQEACAWASLALGVRFAWRQVHLQGRRVQWLHDFACLHRSAAHALASDLKKLTEQQEMERKEVAFQLQLAHTKLAEVQRERDLMRLKLLHAELRAFPAADMPVVTTTTAPATAGGAETETKPAGGGEDVTSSDSAVQEPEKQMEGATATTAPGELAGTGQLEGSILDHFGAGEGEGKSMATPICSESETLDLSSTTSPQPVTVQLPASFTYSYESPFPVTPTPSPPPSILTEPQMPPYFMATDMNMSDTEGPTVYLQEPPKESQDNGGQQQSNMPLSRTGNWDCPWCKTVNFSQRDSCFHCGRQMWVTSPQ</sequence>
<keyword evidence="4" id="KW-0862">Zinc</keyword>
<dbReference type="Proteomes" id="UP000886700">
    <property type="component" value="Unplaced"/>
</dbReference>
<dbReference type="InterPro" id="IPR001876">
    <property type="entry name" value="Znf_RanBP2"/>
</dbReference>
<accession>A0ABM2XD92</accession>
<evidence type="ECO:0000256" key="5">
    <source>
        <dbReference type="PROSITE-ProRule" id="PRU00322"/>
    </source>
</evidence>
<evidence type="ECO:0000313" key="8">
    <source>
        <dbReference type="Proteomes" id="UP000886700"/>
    </source>
</evidence>
<name>A0ABM2XD92_MESAU</name>